<dbReference type="OrthoDB" id="829at2759"/>
<dbReference type="Proteomes" id="UP000515135">
    <property type="component" value="Unplaced"/>
</dbReference>
<dbReference type="InterPro" id="IPR016069">
    <property type="entry name" value="Translin_C"/>
</dbReference>
<comment type="subcellular location">
    <subcellularLocation>
        <location evidence="2">Cytoplasm</location>
    </subcellularLocation>
    <subcellularLocation>
        <location evidence="1">Nucleus</location>
    </subcellularLocation>
</comment>
<proteinExistence type="inferred from homology"/>
<dbReference type="GO" id="GO:0016070">
    <property type="term" value="P:RNA metabolic process"/>
    <property type="evidence" value="ECO:0007669"/>
    <property type="project" value="InterPro"/>
</dbReference>
<evidence type="ECO:0000256" key="15">
    <source>
        <dbReference type="ARBA" id="ARBA00030513"/>
    </source>
</evidence>
<evidence type="ECO:0000256" key="2">
    <source>
        <dbReference type="ARBA" id="ARBA00004496"/>
    </source>
</evidence>
<dbReference type="GO" id="GO:0005634">
    <property type="term" value="C:nucleus"/>
    <property type="evidence" value="ECO:0007669"/>
    <property type="project" value="UniProtKB-SubCell"/>
</dbReference>
<keyword evidence="7" id="KW-0540">Nuclease</keyword>
<keyword evidence="16" id="KW-0479">Metal-binding</keyword>
<comment type="similarity">
    <text evidence="3">Belongs to the translin family.</text>
</comment>
<evidence type="ECO:0000256" key="11">
    <source>
        <dbReference type="ARBA" id="ARBA00023125"/>
    </source>
</evidence>
<evidence type="ECO:0000256" key="9">
    <source>
        <dbReference type="ARBA" id="ARBA00022801"/>
    </source>
</evidence>
<protein>
    <recommendedName>
        <fullName evidence="5">Translin</fullName>
    </recommendedName>
    <alternativeName>
        <fullName evidence="15">Component 3 of promoter of RISC</fullName>
    </alternativeName>
</protein>
<evidence type="ECO:0000313" key="18">
    <source>
        <dbReference type="RefSeq" id="XP_019624622.1"/>
    </source>
</evidence>
<dbReference type="GO" id="GO:0046872">
    <property type="term" value="F:metal ion binding"/>
    <property type="evidence" value="ECO:0007669"/>
    <property type="project" value="UniProtKB-KW"/>
</dbReference>
<dbReference type="PANTHER" id="PTHR10741">
    <property type="entry name" value="TRANSLIN AND TRANSLIN ASSOCIATED PROTEIN X"/>
    <property type="match status" value="1"/>
</dbReference>
<dbReference type="GeneID" id="109470221"/>
<dbReference type="FunFam" id="1.20.58.200:FF:000002">
    <property type="entry name" value="Putative translin"/>
    <property type="match status" value="1"/>
</dbReference>
<evidence type="ECO:0000256" key="7">
    <source>
        <dbReference type="ARBA" id="ARBA00022722"/>
    </source>
</evidence>
<dbReference type="GO" id="GO:0016787">
    <property type="term" value="F:hydrolase activity"/>
    <property type="evidence" value="ECO:0007669"/>
    <property type="project" value="UniProtKB-KW"/>
</dbReference>
<evidence type="ECO:0000256" key="16">
    <source>
        <dbReference type="PIRSR" id="PIRSR602848-1"/>
    </source>
</evidence>
<dbReference type="Gene3D" id="1.20.58.190">
    <property type="entry name" value="Translin, domain 1"/>
    <property type="match status" value="1"/>
</dbReference>
<keyword evidence="10" id="KW-0694">RNA-binding</keyword>
<dbReference type="AlphaFoldDB" id="A0A6P4Z0P5"/>
<dbReference type="InterPro" id="IPR002848">
    <property type="entry name" value="Translin_fam"/>
</dbReference>
<evidence type="ECO:0000256" key="10">
    <source>
        <dbReference type="ARBA" id="ARBA00022884"/>
    </source>
</evidence>
<keyword evidence="6" id="KW-0963">Cytoplasm</keyword>
<comment type="subunit">
    <text evidence="4">Ring-shaped heterooctamer of six TSN and two TSNAX subunits, DNA/RNA binding occurs inside the ring.</text>
</comment>
<dbReference type="GO" id="GO:0003723">
    <property type="term" value="F:RNA binding"/>
    <property type="evidence" value="ECO:0007669"/>
    <property type="project" value="UniProtKB-KW"/>
</dbReference>
<dbReference type="GO" id="GO:0004519">
    <property type="term" value="F:endonuclease activity"/>
    <property type="evidence" value="ECO:0007669"/>
    <property type="project" value="UniProtKB-KW"/>
</dbReference>
<keyword evidence="9" id="KW-0378">Hydrolase</keyword>
<keyword evidence="11" id="KW-0238">DNA-binding</keyword>
<keyword evidence="12" id="KW-0539">Nucleus</keyword>
<reference evidence="18" key="1">
    <citation type="submission" date="2025-08" db="UniProtKB">
        <authorList>
            <consortium name="RefSeq"/>
        </authorList>
    </citation>
    <scope>IDENTIFICATION</scope>
    <source>
        <tissue evidence="18">Gonad</tissue>
    </source>
</reference>
<evidence type="ECO:0000256" key="4">
    <source>
        <dbReference type="ARBA" id="ARBA00011685"/>
    </source>
</evidence>
<sequence length="235" mass="27254">MASTSTQETFSKFQEYLTKDQDIREEIRVSVREIEQTAREILTVLQGVHQPTGCKDTVSICKRSREMFVNIRRQYKELAAKLPAEQYYRFHDHWRFANQRCVFLAAFLVYLESDKLITREEAAELLGVQQRREDGFHIDLDDFLMGLLQLANEMSRLAVNSVTAGDYSRPTKIANFVAELDAGFRLLNLKNDALRKRFDGLKYDVKKIEEVVYDVTIRGLNPPPAQKPEAQTEEQ</sequence>
<dbReference type="CDD" id="cd14819">
    <property type="entry name" value="Translin"/>
    <property type="match status" value="1"/>
</dbReference>
<dbReference type="SUPFAM" id="SSF74784">
    <property type="entry name" value="Translin"/>
    <property type="match status" value="1"/>
</dbReference>
<keyword evidence="16" id="KW-0460">Magnesium</keyword>
<dbReference type="GO" id="GO:0043565">
    <property type="term" value="F:sequence-specific DNA binding"/>
    <property type="evidence" value="ECO:0007669"/>
    <property type="project" value="InterPro"/>
</dbReference>
<evidence type="ECO:0000256" key="8">
    <source>
        <dbReference type="ARBA" id="ARBA00022759"/>
    </source>
</evidence>
<dbReference type="GO" id="GO:0003697">
    <property type="term" value="F:single-stranded DNA binding"/>
    <property type="evidence" value="ECO:0007669"/>
    <property type="project" value="InterPro"/>
</dbReference>
<evidence type="ECO:0000256" key="3">
    <source>
        <dbReference type="ARBA" id="ARBA00005902"/>
    </source>
</evidence>
<dbReference type="RefSeq" id="XP_019624622.1">
    <property type="nucleotide sequence ID" value="XM_019769063.1"/>
</dbReference>
<evidence type="ECO:0000313" key="17">
    <source>
        <dbReference type="Proteomes" id="UP000515135"/>
    </source>
</evidence>
<evidence type="ECO:0000256" key="14">
    <source>
        <dbReference type="ARBA" id="ARBA00025410"/>
    </source>
</evidence>
<accession>A0A6P4Z0P5</accession>
<keyword evidence="17" id="KW-1185">Reference proteome</keyword>
<dbReference type="Pfam" id="PF01997">
    <property type="entry name" value="Translin"/>
    <property type="match status" value="1"/>
</dbReference>
<dbReference type="InterPro" id="IPR016068">
    <property type="entry name" value="Translin_N"/>
</dbReference>
<dbReference type="GO" id="GO:0005737">
    <property type="term" value="C:cytoplasm"/>
    <property type="evidence" value="ECO:0007669"/>
    <property type="project" value="UniProtKB-SubCell"/>
</dbReference>
<organism evidence="17 18">
    <name type="scientific">Branchiostoma belcheri</name>
    <name type="common">Amphioxus</name>
    <dbReference type="NCBI Taxonomy" id="7741"/>
    <lineage>
        <taxon>Eukaryota</taxon>
        <taxon>Metazoa</taxon>
        <taxon>Chordata</taxon>
        <taxon>Cephalochordata</taxon>
        <taxon>Leptocardii</taxon>
        <taxon>Amphioxiformes</taxon>
        <taxon>Branchiostomatidae</taxon>
        <taxon>Branchiostoma</taxon>
    </lineage>
</organism>
<evidence type="ECO:0000256" key="5">
    <source>
        <dbReference type="ARBA" id="ARBA00022196"/>
    </source>
</evidence>
<dbReference type="InterPro" id="IPR033956">
    <property type="entry name" value="Translin"/>
</dbReference>
<keyword evidence="8" id="KW-0255">Endonuclease</keyword>
<evidence type="ECO:0000256" key="13">
    <source>
        <dbReference type="ARBA" id="ARBA00025374"/>
    </source>
</evidence>
<evidence type="ECO:0000256" key="1">
    <source>
        <dbReference type="ARBA" id="ARBA00004123"/>
    </source>
</evidence>
<dbReference type="InterPro" id="IPR036081">
    <property type="entry name" value="Translin_sf"/>
</dbReference>
<dbReference type="KEGG" id="bbel:109470221"/>
<comment type="function">
    <text evidence="13">DNA-binding protein that specifically recognizes consensus sequences at the breakpoint junctions in chromosomal translocations, mostly involving immunoglobulin (Ig)/T-cell receptor gene segments. Seems to recognize single-stranded DNA ends generated by staggered breaks occurring at recombination hot spots.</text>
</comment>
<evidence type="ECO:0000256" key="6">
    <source>
        <dbReference type="ARBA" id="ARBA00022490"/>
    </source>
</evidence>
<name>A0A6P4Z0P5_BRABE</name>
<feature type="binding site" evidence="16">
    <location>
        <position position="153"/>
    </location>
    <ligand>
        <name>Mg(2+)</name>
        <dbReference type="ChEBI" id="CHEBI:18420"/>
    </ligand>
</feature>
<gene>
    <name evidence="18" type="primary">LOC109470221</name>
</gene>
<evidence type="ECO:0000256" key="12">
    <source>
        <dbReference type="ARBA" id="ARBA00023242"/>
    </source>
</evidence>
<dbReference type="Gene3D" id="1.20.58.200">
    <property type="entry name" value="Translin, domain 2"/>
    <property type="match status" value="1"/>
</dbReference>
<comment type="function">
    <text evidence="14">Exhibits both single-stranded and double-stranded endoribonuclease activity. May act as an activator of RNA-induced silencing complex (RISC) by facilitating endonucleolytic cleavage of the siRNA passenger strand.</text>
</comment>
<dbReference type="FunFam" id="1.20.58.190:FF:000001">
    <property type="entry name" value="Translin"/>
    <property type="match status" value="1"/>
</dbReference>